<evidence type="ECO:0000256" key="2">
    <source>
        <dbReference type="ARBA" id="ARBA00022827"/>
    </source>
</evidence>
<dbReference type="GO" id="GO:0071949">
    <property type="term" value="F:FAD binding"/>
    <property type="evidence" value="ECO:0007669"/>
    <property type="project" value="InterPro"/>
</dbReference>
<sequence>MTPKQPNGDSTEVFHFSEADGELEHILPDDCVFIAGGGPVGLTLAAALSYYGIKWPKMDLTNPRSMEFFRKLGLADSLREKGVPSNIPYRSTFTTGINGKMVTEWNFGTVDEWRQRIQEQNDGEQPLEPWLRLSQIIFEAWLREINDKDPLIDLRFGWKVEGAQETDEGIIATATDKNGRLHTFKAKYGVGCDGGSSRVRRGLGIPLVGGPAPGYSILVHFTSNDTKNLHSHGTFWHNYVISKHGFIGAFISQDENDTWTTHSHYPITMNTDHITPEEAVSRISSGDGEPVSIDIDKVLVRSTYRPNLVVATQYMGLKRRLFIAGDAAHQNVPTGGYGMNMGLGDAFTLATKLEGVIHGYGGVHLLDSYQQERRPVALMSVERAGYHLLVHQRMNEMLAKNGPEHLDADSKEGEELRRKIHEHYQTHDGENRDVGVEFGYLYHSKVIIPEDPATEPEFNPRKYTPSTWPGSRAPHVFLRDGTAIFDLYGTHYTLVHFAEGGNHGADFLLSSAAEHRFPLKHVELRGEDHARKIWQKDLVLVRPDGHVAWRGDSIGSKADADHIVQVAVGLRSVVNGPPLDTDLEEEKQRKPFSGTNELFVQYPDYKLAKKGQFQ</sequence>
<dbReference type="Gene3D" id="3.30.9.10">
    <property type="entry name" value="D-Amino Acid Oxidase, subunit A, domain 2"/>
    <property type="match status" value="1"/>
</dbReference>
<dbReference type="OrthoDB" id="2096480at2759"/>
<dbReference type="PANTHER" id="PTHR43004:SF21">
    <property type="entry name" value="FAD-BINDING DOMAIN-CONTAINING PROTEIN-RELATED"/>
    <property type="match status" value="1"/>
</dbReference>
<accession>A0A177EWK5</accession>
<dbReference type="InterPro" id="IPR050641">
    <property type="entry name" value="RIFMO-like"/>
</dbReference>
<keyword evidence="2" id="KW-0274">FAD</keyword>
<evidence type="ECO:0000313" key="6">
    <source>
        <dbReference type="Proteomes" id="UP000077002"/>
    </source>
</evidence>
<proteinExistence type="predicted"/>
<dbReference type="PANTHER" id="PTHR43004">
    <property type="entry name" value="TRK SYSTEM POTASSIUM UPTAKE PROTEIN"/>
    <property type="match status" value="1"/>
</dbReference>
<evidence type="ECO:0000256" key="3">
    <source>
        <dbReference type="ARBA" id="ARBA00023002"/>
    </source>
</evidence>
<dbReference type="InterPro" id="IPR002938">
    <property type="entry name" value="FAD-bd"/>
</dbReference>
<dbReference type="GO" id="GO:0016709">
    <property type="term" value="F:oxidoreductase activity, acting on paired donors, with incorporation or reduction of molecular oxygen, NAD(P)H as one donor, and incorporation of one atom of oxygen"/>
    <property type="evidence" value="ECO:0007669"/>
    <property type="project" value="UniProtKB-ARBA"/>
</dbReference>
<comment type="caution">
    <text evidence="5">The sequence shown here is derived from an EMBL/GenBank/DDBJ whole genome shotgun (WGS) entry which is preliminary data.</text>
</comment>
<feature type="domain" description="FAD-binding" evidence="4">
    <location>
        <begin position="32"/>
        <end position="383"/>
    </location>
</feature>
<evidence type="ECO:0000256" key="1">
    <source>
        <dbReference type="ARBA" id="ARBA00022630"/>
    </source>
</evidence>
<dbReference type="RefSeq" id="XP_022507281.1">
    <property type="nucleotide sequence ID" value="XM_022660386.1"/>
</dbReference>
<evidence type="ECO:0000259" key="4">
    <source>
        <dbReference type="Pfam" id="PF01494"/>
    </source>
</evidence>
<keyword evidence="6" id="KW-1185">Reference proteome</keyword>
<reference evidence="5 6" key="1">
    <citation type="submission" date="2016-03" db="EMBL/GenBank/DDBJ databases">
        <title>Draft genome sequence of the Fonsecaea monophora CBS 269.37.</title>
        <authorList>
            <person name="Bombassaro A."/>
            <person name="Vinicius W.A."/>
            <person name="De Hoog S."/>
            <person name="Sun J."/>
            <person name="Souza E.M."/>
            <person name="Raittz R.T."/>
            <person name="Costa F."/>
            <person name="Leao A.C."/>
            <person name="Tadra-Sfeir M.Z."/>
            <person name="Baura V."/>
            <person name="Balsanelli E."/>
            <person name="Pedrosa F.O."/>
            <person name="Moreno L.F."/>
            <person name="Steffens M.B."/>
            <person name="Xi L."/>
            <person name="Bocca A.L."/>
            <person name="Felipe M.S."/>
            <person name="Teixeira M."/>
            <person name="Telles Filho F.Q."/>
            <person name="Azevedo C.M."/>
            <person name="Gomes R."/>
            <person name="Vicente V.A."/>
        </authorList>
    </citation>
    <scope>NUCLEOTIDE SEQUENCE [LARGE SCALE GENOMIC DNA]</scope>
    <source>
        <strain evidence="5 6">CBS 269.37</strain>
    </source>
</reference>
<gene>
    <name evidence="5" type="ORF">AYO21_10469</name>
</gene>
<dbReference type="PRINTS" id="PR00420">
    <property type="entry name" value="RNGMNOXGNASE"/>
</dbReference>
<dbReference type="GeneID" id="34605588"/>
<dbReference type="Pfam" id="PF01494">
    <property type="entry name" value="FAD_binding_3"/>
    <property type="match status" value="1"/>
</dbReference>
<keyword evidence="3" id="KW-0560">Oxidoreductase</keyword>
<dbReference type="Proteomes" id="UP000077002">
    <property type="component" value="Unassembled WGS sequence"/>
</dbReference>
<dbReference type="Gene3D" id="3.50.50.60">
    <property type="entry name" value="FAD/NAD(P)-binding domain"/>
    <property type="match status" value="1"/>
</dbReference>
<dbReference type="EMBL" id="LVKK01000121">
    <property type="protein sequence ID" value="OAG35329.1"/>
    <property type="molecule type" value="Genomic_DNA"/>
</dbReference>
<dbReference type="Pfam" id="PF21274">
    <property type="entry name" value="Rng_hyd_C"/>
    <property type="match status" value="1"/>
</dbReference>
<dbReference type="SUPFAM" id="SSF51905">
    <property type="entry name" value="FAD/NAD(P)-binding domain"/>
    <property type="match status" value="1"/>
</dbReference>
<dbReference type="AlphaFoldDB" id="A0A177EWK5"/>
<keyword evidence="1" id="KW-0285">Flavoprotein</keyword>
<protein>
    <recommendedName>
        <fullName evidence="4">FAD-binding domain-containing protein</fullName>
    </recommendedName>
</protein>
<organism evidence="5 6">
    <name type="scientific">Fonsecaea monophora</name>
    <dbReference type="NCBI Taxonomy" id="254056"/>
    <lineage>
        <taxon>Eukaryota</taxon>
        <taxon>Fungi</taxon>
        <taxon>Dikarya</taxon>
        <taxon>Ascomycota</taxon>
        <taxon>Pezizomycotina</taxon>
        <taxon>Eurotiomycetes</taxon>
        <taxon>Chaetothyriomycetidae</taxon>
        <taxon>Chaetothyriales</taxon>
        <taxon>Herpotrichiellaceae</taxon>
        <taxon>Fonsecaea</taxon>
    </lineage>
</organism>
<name>A0A177EWK5_9EURO</name>
<dbReference type="Gene3D" id="3.40.30.120">
    <property type="match status" value="1"/>
</dbReference>
<evidence type="ECO:0000313" key="5">
    <source>
        <dbReference type="EMBL" id="OAG35329.1"/>
    </source>
</evidence>
<dbReference type="InterPro" id="IPR036188">
    <property type="entry name" value="FAD/NAD-bd_sf"/>
</dbReference>